<name>Q6Z3U8_ORYSJ</name>
<evidence type="ECO:0000313" key="2">
    <source>
        <dbReference type="EMBL" id="BAC84097.1"/>
    </source>
</evidence>
<dbReference type="EMBL" id="AP005201">
    <property type="protein sequence ID" value="BAC84097.1"/>
    <property type="molecule type" value="Genomic_DNA"/>
</dbReference>
<feature type="region of interest" description="Disordered" evidence="1">
    <location>
        <begin position="1"/>
        <end position="75"/>
    </location>
</feature>
<dbReference type="AlphaFoldDB" id="Q6Z3U8"/>
<gene>
    <name evidence="2" type="primary">P0685B06.18</name>
</gene>
<protein>
    <submittedName>
        <fullName evidence="2">Uncharacterized protein</fullName>
    </submittedName>
</protein>
<reference evidence="3" key="2">
    <citation type="journal article" date="2008" name="Nucleic Acids Res.">
        <title>The rice annotation project database (RAP-DB): 2008 update.</title>
        <authorList>
            <consortium name="The rice annotation project (RAP)"/>
        </authorList>
    </citation>
    <scope>GENOME REANNOTATION</scope>
    <source>
        <strain evidence="3">cv. Nipponbare</strain>
    </source>
</reference>
<reference evidence="3" key="1">
    <citation type="journal article" date="2005" name="Nature">
        <title>The map-based sequence of the rice genome.</title>
        <authorList>
            <consortium name="International rice genome sequencing project (IRGSP)"/>
            <person name="Matsumoto T."/>
            <person name="Wu J."/>
            <person name="Kanamori H."/>
            <person name="Katayose Y."/>
            <person name="Fujisawa M."/>
            <person name="Namiki N."/>
            <person name="Mizuno H."/>
            <person name="Yamamoto K."/>
            <person name="Antonio B.A."/>
            <person name="Baba T."/>
            <person name="Sakata K."/>
            <person name="Nagamura Y."/>
            <person name="Aoki H."/>
            <person name="Arikawa K."/>
            <person name="Arita K."/>
            <person name="Bito T."/>
            <person name="Chiden Y."/>
            <person name="Fujitsuka N."/>
            <person name="Fukunaka R."/>
            <person name="Hamada M."/>
            <person name="Harada C."/>
            <person name="Hayashi A."/>
            <person name="Hijishita S."/>
            <person name="Honda M."/>
            <person name="Hosokawa S."/>
            <person name="Ichikawa Y."/>
            <person name="Idonuma A."/>
            <person name="Iijima M."/>
            <person name="Ikeda M."/>
            <person name="Ikeno M."/>
            <person name="Ito K."/>
            <person name="Ito S."/>
            <person name="Ito T."/>
            <person name="Ito Y."/>
            <person name="Ito Y."/>
            <person name="Iwabuchi A."/>
            <person name="Kamiya K."/>
            <person name="Karasawa W."/>
            <person name="Kurita K."/>
            <person name="Katagiri S."/>
            <person name="Kikuta A."/>
            <person name="Kobayashi H."/>
            <person name="Kobayashi N."/>
            <person name="Machita K."/>
            <person name="Maehara T."/>
            <person name="Masukawa M."/>
            <person name="Mizubayashi T."/>
            <person name="Mukai Y."/>
            <person name="Nagasaki H."/>
            <person name="Nagata Y."/>
            <person name="Naito S."/>
            <person name="Nakashima M."/>
            <person name="Nakama Y."/>
            <person name="Nakamichi Y."/>
            <person name="Nakamura M."/>
            <person name="Meguro A."/>
            <person name="Negishi M."/>
            <person name="Ohta I."/>
            <person name="Ohta T."/>
            <person name="Okamoto M."/>
            <person name="Ono N."/>
            <person name="Saji S."/>
            <person name="Sakaguchi M."/>
            <person name="Sakai K."/>
            <person name="Shibata M."/>
            <person name="Shimokawa T."/>
            <person name="Song J."/>
            <person name="Takazaki Y."/>
            <person name="Terasawa K."/>
            <person name="Tsugane M."/>
            <person name="Tsuji K."/>
            <person name="Ueda S."/>
            <person name="Waki K."/>
            <person name="Yamagata H."/>
            <person name="Yamamoto M."/>
            <person name="Yamamoto S."/>
            <person name="Yamane H."/>
            <person name="Yoshiki S."/>
            <person name="Yoshihara R."/>
            <person name="Yukawa K."/>
            <person name="Zhong H."/>
            <person name="Yano M."/>
            <person name="Yuan Q."/>
            <person name="Ouyang S."/>
            <person name="Liu J."/>
            <person name="Jones K.M."/>
            <person name="Gansberger K."/>
            <person name="Moffat K."/>
            <person name="Hill J."/>
            <person name="Bera J."/>
            <person name="Fadrosh D."/>
            <person name="Jin S."/>
            <person name="Johri S."/>
            <person name="Kim M."/>
            <person name="Overton L."/>
            <person name="Reardon M."/>
            <person name="Tsitrin T."/>
            <person name="Vuong H."/>
            <person name="Weaver B."/>
            <person name="Ciecko A."/>
            <person name="Tallon L."/>
            <person name="Jackson J."/>
            <person name="Pai G."/>
            <person name="Aken S.V."/>
            <person name="Utterback T."/>
            <person name="Reidmuller S."/>
            <person name="Feldblyum T."/>
            <person name="Hsiao J."/>
            <person name="Zismann V."/>
            <person name="Iobst S."/>
            <person name="de Vazeille A.R."/>
            <person name="Buell C.R."/>
            <person name="Ying K."/>
            <person name="Li Y."/>
            <person name="Lu T."/>
            <person name="Huang Y."/>
            <person name="Zhao Q."/>
            <person name="Feng Q."/>
            <person name="Zhang L."/>
            <person name="Zhu J."/>
            <person name="Weng Q."/>
            <person name="Mu J."/>
            <person name="Lu Y."/>
            <person name="Fan D."/>
            <person name="Liu Y."/>
            <person name="Guan J."/>
            <person name="Zhang Y."/>
            <person name="Yu S."/>
            <person name="Liu X."/>
            <person name="Zhang Y."/>
            <person name="Hong G."/>
            <person name="Han B."/>
            <person name="Choisne N."/>
            <person name="Demange N."/>
            <person name="Orjeda G."/>
            <person name="Samain S."/>
            <person name="Cattolico L."/>
            <person name="Pelletier E."/>
            <person name="Couloux A."/>
            <person name="Segurens B."/>
            <person name="Wincker P."/>
            <person name="D'Hont A."/>
            <person name="Scarpelli C."/>
            <person name="Weissenbach J."/>
            <person name="Salanoubat M."/>
            <person name="Quetier F."/>
            <person name="Yu Y."/>
            <person name="Kim H.R."/>
            <person name="Rambo T."/>
            <person name="Currie J."/>
            <person name="Collura K."/>
            <person name="Luo M."/>
            <person name="Yang T."/>
            <person name="Ammiraju J.S.S."/>
            <person name="Engler F."/>
            <person name="Soderlund C."/>
            <person name="Wing R.A."/>
            <person name="Palmer L.E."/>
            <person name="de la Bastide M."/>
            <person name="Spiegel L."/>
            <person name="Nascimento L."/>
            <person name="Zutavern T."/>
            <person name="O'Shaughnessy A."/>
            <person name="Dike S."/>
            <person name="Dedhia N."/>
            <person name="Preston R."/>
            <person name="Balija V."/>
            <person name="McCombie W.R."/>
            <person name="Chow T."/>
            <person name="Chen H."/>
            <person name="Chung M."/>
            <person name="Chen C."/>
            <person name="Shaw J."/>
            <person name="Wu H."/>
            <person name="Hsiao K."/>
            <person name="Chao Y."/>
            <person name="Chu M."/>
            <person name="Cheng C."/>
            <person name="Hour A."/>
            <person name="Lee P."/>
            <person name="Lin S."/>
            <person name="Lin Y."/>
            <person name="Liou J."/>
            <person name="Liu S."/>
            <person name="Hsing Y."/>
            <person name="Raghuvanshi S."/>
            <person name="Mohanty A."/>
            <person name="Bharti A.K."/>
            <person name="Gaur A."/>
            <person name="Gupta V."/>
            <person name="Kumar D."/>
            <person name="Ravi V."/>
            <person name="Vij S."/>
            <person name="Kapur A."/>
            <person name="Khurana P."/>
            <person name="Khurana P."/>
            <person name="Khurana J.P."/>
            <person name="Tyagi A.K."/>
            <person name="Gaikwad K."/>
            <person name="Singh A."/>
            <person name="Dalal V."/>
            <person name="Srivastava S."/>
            <person name="Dixit A."/>
            <person name="Pal A.K."/>
            <person name="Ghazi I.A."/>
            <person name="Yadav M."/>
            <person name="Pandit A."/>
            <person name="Bhargava A."/>
            <person name="Sureshbabu K."/>
            <person name="Batra K."/>
            <person name="Sharma T.R."/>
            <person name="Mohapatra T."/>
            <person name="Singh N.K."/>
            <person name="Messing J."/>
            <person name="Nelson A.B."/>
            <person name="Fuks G."/>
            <person name="Kavchok S."/>
            <person name="Keizer G."/>
            <person name="Linton E."/>
            <person name="Llaca V."/>
            <person name="Song R."/>
            <person name="Tanyolac B."/>
            <person name="Young S."/>
            <person name="Ho-Il K."/>
            <person name="Hahn J.H."/>
            <person name="Sangsakoo G."/>
            <person name="Vanavichit A."/>
            <person name="de Mattos Luiz.A.T."/>
            <person name="Zimmer P.D."/>
            <person name="Malone G."/>
            <person name="Dellagostin O."/>
            <person name="de Oliveira A.C."/>
            <person name="Bevan M."/>
            <person name="Bancroft I."/>
            <person name="Minx P."/>
            <person name="Cordum H."/>
            <person name="Wilson R."/>
            <person name="Cheng Z."/>
            <person name="Jin W."/>
            <person name="Jiang J."/>
            <person name="Leong S.A."/>
            <person name="Iwama H."/>
            <person name="Gojobori T."/>
            <person name="Itoh T."/>
            <person name="Niimura Y."/>
            <person name="Fujii Y."/>
            <person name="Habara T."/>
            <person name="Sakai H."/>
            <person name="Sato Y."/>
            <person name="Wilson G."/>
            <person name="Kumar K."/>
            <person name="McCouch S."/>
            <person name="Juretic N."/>
            <person name="Hoen D."/>
            <person name="Wright S."/>
            <person name="Bruskiewich R."/>
            <person name="Bureau T."/>
            <person name="Miyao A."/>
            <person name="Hirochika H."/>
            <person name="Nishikawa T."/>
            <person name="Kadowaki K."/>
            <person name="Sugiura M."/>
            <person name="Burr B."/>
            <person name="Sasaki T."/>
        </authorList>
    </citation>
    <scope>NUCLEOTIDE SEQUENCE [LARGE SCALE GENOMIC DNA]</scope>
    <source>
        <strain evidence="3">cv. Nipponbare</strain>
    </source>
</reference>
<evidence type="ECO:0000313" key="3">
    <source>
        <dbReference type="Proteomes" id="UP000000763"/>
    </source>
</evidence>
<proteinExistence type="predicted"/>
<feature type="compositionally biased region" description="Basic and acidic residues" evidence="1">
    <location>
        <begin position="13"/>
        <end position="27"/>
    </location>
</feature>
<accession>Q6Z3U8</accession>
<sequence length="75" mass="7948">MASRRNAASRWGGGKEAEDADGGERTGVRQQVLGLQRHPALIEGISSNRGGPSHGSRGATRWQCDGDMISGDGQW</sequence>
<organism evidence="2 3">
    <name type="scientific">Oryza sativa subsp. japonica</name>
    <name type="common">Rice</name>
    <dbReference type="NCBI Taxonomy" id="39947"/>
    <lineage>
        <taxon>Eukaryota</taxon>
        <taxon>Viridiplantae</taxon>
        <taxon>Streptophyta</taxon>
        <taxon>Embryophyta</taxon>
        <taxon>Tracheophyta</taxon>
        <taxon>Spermatophyta</taxon>
        <taxon>Magnoliopsida</taxon>
        <taxon>Liliopsida</taxon>
        <taxon>Poales</taxon>
        <taxon>Poaceae</taxon>
        <taxon>BOP clade</taxon>
        <taxon>Oryzoideae</taxon>
        <taxon>Oryzeae</taxon>
        <taxon>Oryzinae</taxon>
        <taxon>Oryza</taxon>
        <taxon>Oryza sativa</taxon>
    </lineage>
</organism>
<evidence type="ECO:0000256" key="1">
    <source>
        <dbReference type="SAM" id="MobiDB-lite"/>
    </source>
</evidence>
<dbReference type="Proteomes" id="UP000000763">
    <property type="component" value="Chromosome 7"/>
</dbReference>